<evidence type="ECO:0000313" key="2">
    <source>
        <dbReference type="EMBL" id="KHT61469.1"/>
    </source>
</evidence>
<dbReference type="Pfam" id="PF03466">
    <property type="entry name" value="LysR_substrate"/>
    <property type="match status" value="1"/>
</dbReference>
<dbReference type="AlphaFoldDB" id="A0A0B9FZ45"/>
<organism evidence="2 3">
    <name type="scientific">Photobacterium gaetbulicola</name>
    <dbReference type="NCBI Taxonomy" id="1295392"/>
    <lineage>
        <taxon>Bacteria</taxon>
        <taxon>Pseudomonadati</taxon>
        <taxon>Pseudomonadota</taxon>
        <taxon>Gammaproteobacteria</taxon>
        <taxon>Vibrionales</taxon>
        <taxon>Vibrionaceae</taxon>
        <taxon>Photobacterium</taxon>
    </lineage>
</organism>
<dbReference type="EMBL" id="JWLZ01000201">
    <property type="protein sequence ID" value="KHT61469.1"/>
    <property type="molecule type" value="Genomic_DNA"/>
</dbReference>
<reference evidence="2 3" key="1">
    <citation type="submission" date="2014-12" db="EMBL/GenBank/DDBJ databases">
        <title>Genome sequencing of Photobacterium gaetbulicola AD005a.</title>
        <authorList>
            <person name="Adrian T.G.S."/>
            <person name="Chan K.G."/>
        </authorList>
    </citation>
    <scope>NUCLEOTIDE SEQUENCE [LARGE SCALE GENOMIC DNA]</scope>
    <source>
        <strain evidence="2 3">AD005a</strain>
    </source>
</reference>
<accession>A0A0B9FZ45</accession>
<dbReference type="Proteomes" id="UP000031278">
    <property type="component" value="Unassembled WGS sequence"/>
</dbReference>
<comment type="caution">
    <text evidence="2">The sequence shown here is derived from an EMBL/GenBank/DDBJ whole genome shotgun (WGS) entry which is preliminary data.</text>
</comment>
<dbReference type="InterPro" id="IPR005119">
    <property type="entry name" value="LysR_subst-bd"/>
</dbReference>
<evidence type="ECO:0000313" key="3">
    <source>
        <dbReference type="Proteomes" id="UP000031278"/>
    </source>
</evidence>
<feature type="domain" description="LysR substrate-binding" evidence="1">
    <location>
        <begin position="1"/>
        <end position="51"/>
    </location>
</feature>
<evidence type="ECO:0000259" key="1">
    <source>
        <dbReference type="Pfam" id="PF03466"/>
    </source>
</evidence>
<proteinExistence type="predicted"/>
<sequence length="59" mass="6657">MPSFVIENELKSGQIVRILPELHGVTVSLYAVYQHKALMPRKVRALIDFLKVHPLSSSV</sequence>
<protein>
    <recommendedName>
        <fullName evidence="1">LysR substrate-binding domain-containing protein</fullName>
    </recommendedName>
</protein>
<dbReference type="SUPFAM" id="SSF53850">
    <property type="entry name" value="Periplasmic binding protein-like II"/>
    <property type="match status" value="1"/>
</dbReference>
<dbReference type="Gene3D" id="3.40.190.290">
    <property type="match status" value="1"/>
</dbReference>
<name>A0A0B9FZ45_9GAMM</name>
<gene>
    <name evidence="2" type="ORF">RJ45_22705</name>
</gene>